<evidence type="ECO:0000313" key="12">
    <source>
        <dbReference type="Proteomes" id="UP000071641"/>
    </source>
</evidence>
<feature type="binding site" description="covalent" evidence="8">
    <location>
        <position position="223"/>
    </location>
    <ligand>
        <name>heme c</name>
        <dbReference type="ChEBI" id="CHEBI:61717"/>
        <label>2</label>
    </ligand>
</feature>
<evidence type="ECO:0000256" key="7">
    <source>
        <dbReference type="ARBA" id="ARBA00023004"/>
    </source>
</evidence>
<keyword evidence="4" id="KW-0732">Signal</keyword>
<feature type="binding site" description="covalent" evidence="8">
    <location>
        <position position="76"/>
    </location>
    <ligand>
        <name>heme c</name>
        <dbReference type="ChEBI" id="CHEBI:61717"/>
        <label>1</label>
    </ligand>
</feature>
<dbReference type="GO" id="GO:0046872">
    <property type="term" value="F:metal ion binding"/>
    <property type="evidence" value="ECO:0007669"/>
    <property type="project" value="UniProtKB-KW"/>
</dbReference>
<dbReference type="Pfam" id="PF03150">
    <property type="entry name" value="CCP_MauG"/>
    <property type="match status" value="1"/>
</dbReference>
<keyword evidence="11" id="KW-0575">Peroxidase</keyword>
<evidence type="ECO:0000256" key="6">
    <source>
        <dbReference type="ARBA" id="ARBA00023002"/>
    </source>
</evidence>
<evidence type="ECO:0000313" key="11">
    <source>
        <dbReference type="EMBL" id="CZF83141.1"/>
    </source>
</evidence>
<evidence type="ECO:0000256" key="9">
    <source>
        <dbReference type="PIRSR" id="PIRSR000294-2"/>
    </source>
</evidence>
<dbReference type="Gene3D" id="1.10.760.10">
    <property type="entry name" value="Cytochrome c-like domain"/>
    <property type="match status" value="2"/>
</dbReference>
<dbReference type="Proteomes" id="UP000071641">
    <property type="component" value="Unassembled WGS sequence"/>
</dbReference>
<proteinExistence type="predicted"/>
<feature type="binding site" description="axial binding residue" evidence="9">
    <location>
        <position position="80"/>
    </location>
    <ligand>
        <name>heme c</name>
        <dbReference type="ChEBI" id="CHEBI:61717"/>
        <label>1</label>
    </ligand>
    <ligandPart>
        <name>Fe</name>
        <dbReference type="ChEBI" id="CHEBI:18248"/>
    </ligandPart>
</feature>
<evidence type="ECO:0000256" key="4">
    <source>
        <dbReference type="ARBA" id="ARBA00022729"/>
    </source>
</evidence>
<dbReference type="InterPro" id="IPR051395">
    <property type="entry name" value="Cytochrome_c_Peroxidase/MauG"/>
</dbReference>
<feature type="binding site" description="covalent" evidence="8">
    <location>
        <position position="79"/>
    </location>
    <ligand>
        <name>heme c</name>
        <dbReference type="ChEBI" id="CHEBI:61717"/>
        <label>1</label>
    </ligand>
</feature>
<dbReference type="STRING" id="1796497.GCE9029_03659"/>
<dbReference type="EC" id="1.11.1.5" evidence="11"/>
<evidence type="ECO:0000256" key="3">
    <source>
        <dbReference type="ARBA" id="ARBA00022723"/>
    </source>
</evidence>
<feature type="binding site" description="covalent" evidence="8">
    <location>
        <position position="226"/>
    </location>
    <ligand>
        <name>heme c</name>
        <dbReference type="ChEBI" id="CHEBI:61717"/>
        <label>2</label>
    </ligand>
</feature>
<comment type="PTM">
    <text evidence="8">Binds 2 heme groups per subunit.</text>
</comment>
<dbReference type="PANTHER" id="PTHR30600">
    <property type="entry name" value="CYTOCHROME C PEROXIDASE-RELATED"/>
    <property type="match status" value="1"/>
</dbReference>
<reference evidence="12" key="1">
    <citation type="submission" date="2016-02" db="EMBL/GenBank/DDBJ databases">
        <authorList>
            <person name="Rodrigo-Torres Lidia"/>
            <person name="Arahal R.David."/>
        </authorList>
    </citation>
    <scope>NUCLEOTIDE SEQUENCE [LARGE SCALE GENOMIC DNA]</scope>
    <source>
        <strain evidence="12">CECT 9029</strain>
    </source>
</reference>
<protein>
    <submittedName>
        <fullName evidence="11">Cytochrome c551 peroxidase</fullName>
        <ecNumber evidence="11">1.11.1.5</ecNumber>
    </submittedName>
</protein>
<dbReference type="InterPro" id="IPR004852">
    <property type="entry name" value="Di-haem_cyt_c_peroxidsae"/>
</dbReference>
<dbReference type="EMBL" id="FIZX01000002">
    <property type="protein sequence ID" value="CZF83141.1"/>
    <property type="molecule type" value="Genomic_DNA"/>
</dbReference>
<keyword evidence="2 8" id="KW-0349">Heme</keyword>
<feature type="domain" description="Cytochrome c" evidence="10">
    <location>
        <begin position="209"/>
        <end position="322"/>
    </location>
</feature>
<dbReference type="PANTHER" id="PTHR30600:SF7">
    <property type="entry name" value="CYTOCHROME C PEROXIDASE-RELATED"/>
    <property type="match status" value="1"/>
</dbReference>
<dbReference type="GO" id="GO:0042597">
    <property type="term" value="C:periplasmic space"/>
    <property type="evidence" value="ECO:0007669"/>
    <property type="project" value="UniProtKB-SubCell"/>
</dbReference>
<evidence type="ECO:0000256" key="8">
    <source>
        <dbReference type="PIRSR" id="PIRSR000294-1"/>
    </source>
</evidence>
<dbReference type="SUPFAM" id="SSF46626">
    <property type="entry name" value="Cytochrome c"/>
    <property type="match status" value="2"/>
</dbReference>
<accession>A0A128FA30</accession>
<dbReference type="GO" id="GO:0020037">
    <property type="term" value="F:heme binding"/>
    <property type="evidence" value="ECO:0007669"/>
    <property type="project" value="InterPro"/>
</dbReference>
<dbReference type="GO" id="GO:0004130">
    <property type="term" value="F:cytochrome-c peroxidase activity"/>
    <property type="evidence" value="ECO:0007669"/>
    <property type="project" value="UniProtKB-EC"/>
</dbReference>
<keyword evidence="5" id="KW-0574">Periplasm</keyword>
<keyword evidence="12" id="KW-1185">Reference proteome</keyword>
<comment type="subcellular location">
    <subcellularLocation>
        <location evidence="1">Periplasm</location>
    </subcellularLocation>
</comment>
<dbReference type="InterPro" id="IPR009056">
    <property type="entry name" value="Cyt_c-like_dom"/>
</dbReference>
<keyword evidence="3 9" id="KW-0479">Metal-binding</keyword>
<gene>
    <name evidence="11" type="primary">ccp_2</name>
    <name evidence="11" type="ORF">GCE9029_03659</name>
</gene>
<keyword evidence="6 11" id="KW-0560">Oxidoreductase</keyword>
<organism evidence="11 12">
    <name type="scientific">Grimontia celer</name>
    <dbReference type="NCBI Taxonomy" id="1796497"/>
    <lineage>
        <taxon>Bacteria</taxon>
        <taxon>Pseudomonadati</taxon>
        <taxon>Pseudomonadota</taxon>
        <taxon>Gammaproteobacteria</taxon>
        <taxon>Vibrionales</taxon>
        <taxon>Vibrionaceae</taxon>
        <taxon>Grimontia</taxon>
    </lineage>
</organism>
<evidence type="ECO:0000256" key="1">
    <source>
        <dbReference type="ARBA" id="ARBA00004418"/>
    </source>
</evidence>
<name>A0A128FA30_9GAMM</name>
<comment type="cofactor">
    <cofactor evidence="8">
        <name>heme</name>
        <dbReference type="ChEBI" id="CHEBI:30413"/>
    </cofactor>
    <text evidence="8">Binds 2 heme groups.</text>
</comment>
<evidence type="ECO:0000256" key="2">
    <source>
        <dbReference type="ARBA" id="ARBA00022617"/>
    </source>
</evidence>
<evidence type="ECO:0000259" key="10">
    <source>
        <dbReference type="PROSITE" id="PS51007"/>
    </source>
</evidence>
<dbReference type="PIRSF" id="PIRSF000294">
    <property type="entry name" value="Cytochrome-c_peroxidase"/>
    <property type="match status" value="1"/>
</dbReference>
<dbReference type="PROSITE" id="PS51007">
    <property type="entry name" value="CYTC"/>
    <property type="match status" value="1"/>
</dbReference>
<sequence length="333" mass="36810">MQINSLARLSKAALAVGWLFSLDVMASEDLRQLGLSVFGIMPYAMPGSEKDTPEQVALGKALYFETALSGNGSQSCNSCHDLDKSGSGTEPLSVSVGALGKQGSRNSLTTWNAGFQFVQFWDGRAKTLHEQARSPILNPIEMALSSEEEAVRRLKEKGYQPKFDLAFPRDENPLVFNNITQALAAFQRTLVTQDRFDEWLMGDDTALSAQEKRGMKRFITVGCHACHNGPLMGGQLFMKMGLVNPYPNEIDKGRASVTGNSADNFIFKVPTMRNVGQTSPYFHDGAVFSLEQAVRDTAWHQLGVKLNEQDVDDMTAFLQSLDNKKKIEFSNHE</sequence>
<dbReference type="OrthoDB" id="9805202at2"/>
<dbReference type="InterPro" id="IPR036909">
    <property type="entry name" value="Cyt_c-like_dom_sf"/>
</dbReference>
<dbReference type="GO" id="GO:0009055">
    <property type="term" value="F:electron transfer activity"/>
    <property type="evidence" value="ECO:0007669"/>
    <property type="project" value="InterPro"/>
</dbReference>
<keyword evidence="7 9" id="KW-0408">Iron</keyword>
<dbReference type="AlphaFoldDB" id="A0A128FA30"/>
<dbReference type="RefSeq" id="WP_082804379.1">
    <property type="nucleotide sequence ID" value="NZ_FIZX01000002.1"/>
</dbReference>
<evidence type="ECO:0000256" key="5">
    <source>
        <dbReference type="ARBA" id="ARBA00022764"/>
    </source>
</evidence>
<feature type="binding site" description="axial binding residue" evidence="9">
    <location>
        <position position="227"/>
    </location>
    <ligand>
        <name>heme c</name>
        <dbReference type="ChEBI" id="CHEBI:61717"/>
        <label>2</label>
    </ligand>
    <ligandPart>
        <name>Fe</name>
        <dbReference type="ChEBI" id="CHEBI:18248"/>
    </ligandPart>
</feature>
<dbReference type="InterPro" id="IPR026259">
    <property type="entry name" value="MauG/Cytc_peroxidase"/>
</dbReference>